<feature type="domain" description="Myb-like" evidence="8">
    <location>
        <begin position="73"/>
        <end position="123"/>
    </location>
</feature>
<feature type="region of interest" description="Disordered" evidence="7">
    <location>
        <begin position="1001"/>
        <end position="1066"/>
    </location>
</feature>
<feature type="region of interest" description="Disordered" evidence="7">
    <location>
        <begin position="932"/>
        <end position="984"/>
    </location>
</feature>
<dbReference type="PROSITE" id="PS50090">
    <property type="entry name" value="MYB_LIKE"/>
    <property type="match status" value="2"/>
</dbReference>
<feature type="domain" description="HTH myb-type" evidence="9">
    <location>
        <begin position="22"/>
        <end position="72"/>
    </location>
</feature>
<evidence type="ECO:0000256" key="2">
    <source>
        <dbReference type="ARBA" id="ARBA00022737"/>
    </source>
</evidence>
<evidence type="ECO:0000259" key="9">
    <source>
        <dbReference type="PROSITE" id="PS51294"/>
    </source>
</evidence>
<sequence length="1145" mass="119705">MASALEPEASDPEGLLESRLARRSTWTPEEDARLLQLVSEAGPMNWSLIAQSLNSQPPRNGKSCRLRWFNQLNPGLKKDPFSAEEERVITEKHEELGNRWAAIAKFLPGRTDNAIKNYWNGHLKRKLAGATLTGLHGNAHKRLRVLADASLSGVLSPTPSSHSAQRDRAGQTGQARASAFPQLSPDAAQPPLPWQDVSHPPLLRGGGSGSGQNGPGLPQHLSQHPLQQLSRFPPSPGADPLLAALASSGAGNQLLAALSPLLAPLLLQAGTLPALLQSLQGSTLLQHMAQQQQQQTLLQPPAANPLAGLAALLIPLLAPFAPQQQFAGASPLLRHYLGPASPPPNLGSMLPRDPTRAFFANAAAAGQTGQAPSQRQPAPLTSNSFSSADANPISPPAAHSTPQGLQSQPHHNFQTPSSLPLGLSGRRALQGMNSGNQDPVGTPVDGHKPQPLLSSKTRSQPSVESSPHPSLQESVKPGATPQNALATRLSAASRSKPPAADTGGDLFPTQDPHRPQLTAAPPHLHRAGDSGPGPQQSAALQIGDTPPLQDIRPLQDPHRIQPAGSFPLYSAGMSGLQHTCKGGKFHRSPEVHHPTSAHGNLLGNEVQPQGHGDADPDGAEMRTPARQPLTEANTEASKPEALHSDQRAGGFSSGARDKQPAERLISGARDKQPALSSPFGPSNLENADFSPHVDPPHPTSSWQTAAAAVGEGGIAADPAAEGGTQESTDGKGLNDDNGIATSSPQLGDQQVILHEPGSAELKQAASPVQPFEGGHRHQPAVHPHDGLLQGAVQSFSSVAAEPTQQQQQQGGASQDRTSPPSSDQPEAASRVGHVNNDRRHDLINAEQPPGLDFAGKQPPSDVSLATVSSLQPTPDPADWDQPDADRRPGSGYVGEQLQTNEGLSPQQQSHSAVSKIKTSGRHIARVADWHHHGPMLTHPSRQVSHLPSGPGVVADGHFPHKQPPHAAHNSSGQAQSPTQPTDPISADLQLLHNQAVAANATSHQLATSPGGSQQRFDGMGAEPRNLSRQGQDAAPTTIPQMALLSPQPHVSSPPNAASSSSMTKGASSLEHLLPQLAAYLEAQPGAGAWSGTFNLPTHLSSLLKAQGSSSSSQQQQLAGLAGSLHQLHGDLTTSPHLPCTASNNQ</sequence>
<dbReference type="SMART" id="SM00717">
    <property type="entry name" value="SANT"/>
    <property type="match status" value="2"/>
</dbReference>
<protein>
    <submittedName>
        <fullName evidence="10">Uncharacterized protein</fullName>
    </submittedName>
</protein>
<evidence type="ECO:0000313" key="10">
    <source>
        <dbReference type="EMBL" id="KAK9819214.1"/>
    </source>
</evidence>
<dbReference type="PROSITE" id="PS51294">
    <property type="entry name" value="HTH_MYB"/>
    <property type="match status" value="2"/>
</dbReference>
<name>A0AAW1QD09_9CHLO</name>
<feature type="compositionally biased region" description="Polar residues" evidence="7">
    <location>
        <begin position="400"/>
        <end position="418"/>
    </location>
</feature>
<feature type="region of interest" description="Disordered" evidence="7">
    <location>
        <begin position="763"/>
        <end position="920"/>
    </location>
</feature>
<evidence type="ECO:0000313" key="11">
    <source>
        <dbReference type="Proteomes" id="UP001438707"/>
    </source>
</evidence>
<comment type="caution">
    <text evidence="10">The sequence shown here is derived from an EMBL/GenBank/DDBJ whole genome shotgun (WGS) entry which is preliminary data.</text>
</comment>
<evidence type="ECO:0000256" key="1">
    <source>
        <dbReference type="ARBA" id="ARBA00004123"/>
    </source>
</evidence>
<dbReference type="AlphaFoldDB" id="A0AAW1QD09"/>
<dbReference type="SUPFAM" id="SSF46689">
    <property type="entry name" value="Homeodomain-like"/>
    <property type="match status" value="1"/>
</dbReference>
<dbReference type="Pfam" id="PF13921">
    <property type="entry name" value="Myb_DNA-bind_6"/>
    <property type="match status" value="1"/>
</dbReference>
<dbReference type="PANTHER" id="PTHR47997:SF75">
    <property type="entry name" value="MYB DOMAIN PROTEIN 55"/>
    <property type="match status" value="1"/>
</dbReference>
<feature type="compositionally biased region" description="Polar residues" evidence="7">
    <location>
        <begin position="153"/>
        <end position="163"/>
    </location>
</feature>
<evidence type="ECO:0000259" key="8">
    <source>
        <dbReference type="PROSITE" id="PS50090"/>
    </source>
</evidence>
<feature type="compositionally biased region" description="Low complexity" evidence="7">
    <location>
        <begin position="484"/>
        <end position="495"/>
    </location>
</feature>
<feature type="compositionally biased region" description="Polar residues" evidence="7">
    <location>
        <begin position="452"/>
        <end position="473"/>
    </location>
</feature>
<dbReference type="PANTHER" id="PTHR47997">
    <property type="entry name" value="MYB DOMAIN PROTEIN 55"/>
    <property type="match status" value="1"/>
</dbReference>
<keyword evidence="4" id="KW-0238">DNA-binding</keyword>
<dbReference type="InterPro" id="IPR017930">
    <property type="entry name" value="Myb_dom"/>
</dbReference>
<evidence type="ECO:0000256" key="3">
    <source>
        <dbReference type="ARBA" id="ARBA00023015"/>
    </source>
</evidence>
<keyword evidence="2" id="KW-0677">Repeat</keyword>
<feature type="compositionally biased region" description="Basic and acidic residues" evidence="7">
    <location>
        <begin position="637"/>
        <end position="646"/>
    </location>
</feature>
<dbReference type="EMBL" id="JALJOS010000049">
    <property type="protein sequence ID" value="KAK9819214.1"/>
    <property type="molecule type" value="Genomic_DNA"/>
</dbReference>
<comment type="subcellular location">
    <subcellularLocation>
        <location evidence="1">Nucleus</location>
    </subcellularLocation>
</comment>
<evidence type="ECO:0000256" key="5">
    <source>
        <dbReference type="ARBA" id="ARBA00023163"/>
    </source>
</evidence>
<dbReference type="GO" id="GO:0003677">
    <property type="term" value="F:DNA binding"/>
    <property type="evidence" value="ECO:0007669"/>
    <property type="project" value="UniProtKB-KW"/>
</dbReference>
<feature type="compositionally biased region" description="Low complexity" evidence="7">
    <location>
        <begin position="215"/>
        <end position="230"/>
    </location>
</feature>
<feature type="compositionally biased region" description="Polar residues" evidence="7">
    <location>
        <begin position="1001"/>
        <end position="1015"/>
    </location>
</feature>
<feature type="region of interest" description="Disordered" evidence="7">
    <location>
        <begin position="153"/>
        <end position="235"/>
    </location>
</feature>
<reference evidence="10 11" key="1">
    <citation type="journal article" date="2024" name="Nat. Commun.">
        <title>Phylogenomics reveals the evolutionary origins of lichenization in chlorophyte algae.</title>
        <authorList>
            <person name="Puginier C."/>
            <person name="Libourel C."/>
            <person name="Otte J."/>
            <person name="Skaloud P."/>
            <person name="Haon M."/>
            <person name="Grisel S."/>
            <person name="Petersen M."/>
            <person name="Berrin J.G."/>
            <person name="Delaux P.M."/>
            <person name="Dal Grande F."/>
            <person name="Keller J."/>
        </authorList>
    </citation>
    <scope>NUCLEOTIDE SEQUENCE [LARGE SCALE GENOMIC DNA]</scope>
    <source>
        <strain evidence="10 11">SAG 2145</strain>
    </source>
</reference>
<feature type="region of interest" description="Disordered" evidence="7">
    <location>
        <begin position="364"/>
        <end position="744"/>
    </location>
</feature>
<dbReference type="InterPro" id="IPR009057">
    <property type="entry name" value="Homeodomain-like_sf"/>
</dbReference>
<keyword evidence="3" id="KW-0805">Transcription regulation</keyword>
<feature type="compositionally biased region" description="Polar residues" evidence="7">
    <location>
        <begin position="372"/>
        <end position="389"/>
    </location>
</feature>
<feature type="compositionally biased region" description="Low complexity" evidence="7">
    <location>
        <begin position="1106"/>
        <end position="1126"/>
    </location>
</feature>
<evidence type="ECO:0000256" key="7">
    <source>
        <dbReference type="SAM" id="MobiDB-lite"/>
    </source>
</evidence>
<dbReference type="InterPro" id="IPR051953">
    <property type="entry name" value="Plant_SW-associated_TFs"/>
</dbReference>
<keyword evidence="6" id="KW-0539">Nucleus</keyword>
<dbReference type="GO" id="GO:0005634">
    <property type="term" value="C:nucleus"/>
    <property type="evidence" value="ECO:0007669"/>
    <property type="project" value="UniProtKB-SubCell"/>
</dbReference>
<feature type="compositionally biased region" description="Polar residues" evidence="7">
    <location>
        <begin position="896"/>
        <end position="912"/>
    </location>
</feature>
<keyword evidence="5" id="KW-0804">Transcription</keyword>
<gene>
    <name evidence="10" type="ORF">WJX74_006358</name>
</gene>
<feature type="compositionally biased region" description="Gly residues" evidence="7">
    <location>
        <begin position="204"/>
        <end position="214"/>
    </location>
</feature>
<feature type="region of interest" description="Disordered" evidence="7">
    <location>
        <begin position="1106"/>
        <end position="1145"/>
    </location>
</feature>
<feature type="compositionally biased region" description="Polar residues" evidence="7">
    <location>
        <begin position="810"/>
        <end position="824"/>
    </location>
</feature>
<proteinExistence type="predicted"/>
<keyword evidence="11" id="KW-1185">Reference proteome</keyword>
<dbReference type="CDD" id="cd00167">
    <property type="entry name" value="SANT"/>
    <property type="match status" value="2"/>
</dbReference>
<feature type="compositionally biased region" description="Polar residues" evidence="7">
    <location>
        <begin position="1131"/>
        <end position="1145"/>
    </location>
</feature>
<feature type="domain" description="Myb-like" evidence="8">
    <location>
        <begin position="18"/>
        <end position="72"/>
    </location>
</feature>
<organism evidence="10 11">
    <name type="scientific">Apatococcus lobatus</name>
    <dbReference type="NCBI Taxonomy" id="904363"/>
    <lineage>
        <taxon>Eukaryota</taxon>
        <taxon>Viridiplantae</taxon>
        <taxon>Chlorophyta</taxon>
        <taxon>core chlorophytes</taxon>
        <taxon>Trebouxiophyceae</taxon>
        <taxon>Chlorellales</taxon>
        <taxon>Chlorellaceae</taxon>
        <taxon>Apatococcus</taxon>
    </lineage>
</organism>
<dbReference type="InterPro" id="IPR001005">
    <property type="entry name" value="SANT/Myb"/>
</dbReference>
<accession>A0AAW1QD09</accession>
<evidence type="ECO:0000256" key="4">
    <source>
        <dbReference type="ARBA" id="ARBA00023125"/>
    </source>
</evidence>
<evidence type="ECO:0000256" key="6">
    <source>
        <dbReference type="ARBA" id="ARBA00023242"/>
    </source>
</evidence>
<feature type="compositionally biased region" description="Low complexity" evidence="7">
    <location>
        <begin position="1052"/>
        <end position="1066"/>
    </location>
</feature>
<dbReference type="Gene3D" id="1.10.10.60">
    <property type="entry name" value="Homeodomain-like"/>
    <property type="match status" value="2"/>
</dbReference>
<feature type="domain" description="HTH myb-type" evidence="9">
    <location>
        <begin position="73"/>
        <end position="127"/>
    </location>
</feature>
<dbReference type="Proteomes" id="UP001438707">
    <property type="component" value="Unassembled WGS sequence"/>
</dbReference>
<feature type="compositionally biased region" description="Polar residues" evidence="7">
    <location>
        <begin position="968"/>
        <end position="982"/>
    </location>
</feature>
<feature type="region of interest" description="Disordered" evidence="7">
    <location>
        <begin position="1"/>
        <end position="25"/>
    </location>
</feature>